<sequence length="1461" mass="167835">MYRLCKFFVSDIVAGSNILKNGYFPIFKEGERPDHGVLFAANGTCKTTLLSFLLGVFCPEKRRFVQYLQSSGDKTMEQYLIPGRPAVVAVDLVTTGESNLFEAEPEEHIVLGQLLFRHKSATDRVDRYFFIANHADLFDQLKLQWDELLAQDQPYTAVREFLSPRVQQTQSQKEWEEKLENLGLDPWLMSRQVDFARSEGGIKDAFKFKTEAEFISFFLGCVADMEAAQELRANTEQSITKMQDRPVKQRQLTAVRKIQQQLQDFDQKAAEWRQAKSEADTNQAQLAEAAFLLNKAYIKSDEKLQQASEQLNTLKQEQQQALLKSEVASVNKLVVQEAQLQQIYDAIAQQLKDKEQQKTAVIAEREAINAADYIASIQALTSKEQTKLQALRQADNQLSPVREEINRRACQYHFRLTHERAQLQTGLQALHSQQQQYAQQLGEQKQQQYTIRQQQDQNNAAITRLTTQLESAQISQQSLPLENNETPSQAQVRLAELVEQTEEQLENYRLKIDQLEQTRRKQDNEQLPLQQKLAAAEQLLGQLEQQQQQAEQLREQLLANEQLITLTGNHHFEPTSAELTGKVEEVINRRHQSIDELKEARWRLESELKQWEQLKSLAVDSQTQQLLQYFYDEHEFTPVQLKAYPDYLTSYYKDDPDQVAAFLQRDPGRFTGIYAANQAIIDKIQQLDIPDWLNRPIIISLPCSGLAEVTATEHYVVTPNDPNIYSEQYINQLKSRLNEQLQTNISEATAINQQLIQWQIALQQLNHYRSLFPDTIAVAATEERVVSQNQTVEHLRQQLDLLKEQREKTLANQESTAQQAQRYQQQLHKYQQYLSTITQWLGQYENLGQWQQALQQHQEQQIVLNKDWDKLVETIESVQQQVVELTGQQSVKQTELKRLDQLANDVPVSEELTLSKPDQQEALQHDISVLRQLHEQAQETQRQLVTELGITALNNELNELTKAKQEAKTDFANYQENHRFDQTLAEQWAAQSKLNRHDQLDQLSTQLEAIIEQAAELKANKDKKAEDLVRCQKQLKAKAKNKIIPSIATEEILAEDLDVLLHRFRHEEESNRANYNTLGEQIPPFEKRLAEIQQLSNTLSVAKATVSAYEPLWDEESPRMEWPDLLFAETPAASAEAMADQVKQLAKSQKNREDFVKRCRDKLGNAFEQLQAKLQDEKLKQQLPAIVDELARHDANSLGNQCEELLDKAEQIALNIEGDLSRSEQFVKALVGTLLQHTKEYHQKLQAAAKVIIPEDVYIYGGKPILKSGSRLDFNKNYDVFHSSIERWFEELIEHGRLPEVNPTAGNVLGAELLYRLLRASMAKDKFGIHLLKCDDTGRHYEPVGKDLGSGGEALTTAVLLYSLLAAMRQKRRHRADERIPAFLIADNPLGVCNRSDFLDAQLKVARSMGIQCVYLTGINDRESLSIFEHRVAIRKTTRQLQVDNTPYVLLEVIEQHVETA</sequence>
<dbReference type="RefSeq" id="WP_180568959.1">
    <property type="nucleotide sequence ID" value="NZ_JACCKB010000019.1"/>
</dbReference>
<feature type="coiled-coil region" evidence="1">
    <location>
        <begin position="778"/>
        <end position="812"/>
    </location>
</feature>
<accession>A0A853ICL4</accession>
<proteinExistence type="predicted"/>
<keyword evidence="3" id="KW-1185">Reference proteome</keyword>
<evidence type="ECO:0000313" key="3">
    <source>
        <dbReference type="Proteomes" id="UP000569732"/>
    </source>
</evidence>
<protein>
    <submittedName>
        <fullName evidence="2">Uncharacterized protein</fullName>
    </submittedName>
</protein>
<dbReference type="PANTHER" id="PTHR18956:SF6">
    <property type="entry name" value="HYALURONAN MEDIATED MOTILITY RECEPTOR"/>
    <property type="match status" value="1"/>
</dbReference>
<dbReference type="GO" id="GO:0005540">
    <property type="term" value="F:hyaluronic acid binding"/>
    <property type="evidence" value="ECO:0007669"/>
    <property type="project" value="InterPro"/>
</dbReference>
<gene>
    <name evidence="2" type="ORF">H0A36_13015</name>
</gene>
<dbReference type="GO" id="GO:0016020">
    <property type="term" value="C:membrane"/>
    <property type="evidence" value="ECO:0007669"/>
    <property type="project" value="TreeGrafter"/>
</dbReference>
<keyword evidence="1" id="KW-0175">Coiled coil</keyword>
<feature type="coiled-coil region" evidence="1">
    <location>
        <begin position="225"/>
        <end position="357"/>
    </location>
</feature>
<organism evidence="2 3">
    <name type="scientific">Spartinivicinus marinus</name>
    <dbReference type="NCBI Taxonomy" id="2994442"/>
    <lineage>
        <taxon>Bacteria</taxon>
        <taxon>Pseudomonadati</taxon>
        <taxon>Pseudomonadota</taxon>
        <taxon>Gammaproteobacteria</taxon>
        <taxon>Oceanospirillales</taxon>
        <taxon>Zooshikellaceae</taxon>
        <taxon>Spartinivicinus</taxon>
    </lineage>
</organism>
<reference evidence="2 3" key="1">
    <citation type="submission" date="2020-07" db="EMBL/GenBank/DDBJ databases">
        <title>Endozoicomonas sp. nov., isolated from sediment.</title>
        <authorList>
            <person name="Gu T."/>
        </authorList>
    </citation>
    <scope>NUCLEOTIDE SEQUENCE [LARGE SCALE GENOMIC DNA]</scope>
    <source>
        <strain evidence="2 3">SM1973</strain>
    </source>
</reference>
<feature type="coiled-coil region" evidence="1">
    <location>
        <begin position="491"/>
        <end position="563"/>
    </location>
</feature>
<evidence type="ECO:0000256" key="1">
    <source>
        <dbReference type="SAM" id="Coils"/>
    </source>
</evidence>
<dbReference type="Proteomes" id="UP000569732">
    <property type="component" value="Unassembled WGS sequence"/>
</dbReference>
<comment type="caution">
    <text evidence="2">The sequence shown here is derived from an EMBL/GenBank/DDBJ whole genome shotgun (WGS) entry which is preliminary data.</text>
</comment>
<dbReference type="InterPro" id="IPR026203">
    <property type="entry name" value="IHABP"/>
</dbReference>
<feature type="coiled-coil region" evidence="1">
    <location>
        <begin position="920"/>
        <end position="1034"/>
    </location>
</feature>
<feature type="coiled-coil region" evidence="1">
    <location>
        <begin position="1132"/>
        <end position="1180"/>
    </location>
</feature>
<dbReference type="PANTHER" id="PTHR18956">
    <property type="entry name" value="HYALURONAN MEDIATED MOTILITY RECEPTOR"/>
    <property type="match status" value="1"/>
</dbReference>
<name>A0A853ICL4_9GAMM</name>
<evidence type="ECO:0000313" key="2">
    <source>
        <dbReference type="EMBL" id="NYZ66935.1"/>
    </source>
</evidence>
<dbReference type="EMBL" id="JACCKB010000019">
    <property type="protein sequence ID" value="NYZ66935.1"/>
    <property type="molecule type" value="Genomic_DNA"/>
</dbReference>